<dbReference type="Pfam" id="PF13369">
    <property type="entry name" value="Transglut_core2"/>
    <property type="match status" value="1"/>
</dbReference>
<dbReference type="Proteomes" id="UP000198341">
    <property type="component" value="Chromosome 1"/>
</dbReference>
<proteinExistence type="predicted"/>
<gene>
    <name evidence="2" type="ORF">Bathy01g06860</name>
</gene>
<dbReference type="eggNOG" id="ENOG502R2Y6">
    <property type="taxonomic scope" value="Eukaryota"/>
</dbReference>
<dbReference type="InterPro" id="IPR032698">
    <property type="entry name" value="SirB1_N"/>
</dbReference>
<accession>K8EA03</accession>
<evidence type="ECO:0000313" key="3">
    <source>
        <dbReference type="Proteomes" id="UP000198341"/>
    </source>
</evidence>
<sequence length="323" mass="37404">MNEENVDDIEVNLDVALANWTRERRGQTLFQTFIEENEAFESSQYDLFHGACLIAMHANPELDVNEQKNRVKALAEEVEKELPENREERFTLRTIKKISTLLFNKEVNPETAFQGNLEDYYAVGNSCVDKVLDTKRGIPITLSLIYMEIAKMVGINMVGVNLPGHFMIRPADVPECEILVDCFHDGDVLFVEDAEEMLSKLYRLRKGERVTIDRSFLEDNHLKPRAFYTRMLTNLKSIYFNKSDYKNALAMCEYQKYCSPDGAIRIMNVRDSGMCHFLLHNYSDAMLDLTEYLESEYSSNISAEDRASVQNMRDQARLHLSRF</sequence>
<evidence type="ECO:0000313" key="2">
    <source>
        <dbReference type="EMBL" id="CCO14489.1"/>
    </source>
</evidence>
<evidence type="ECO:0000259" key="1">
    <source>
        <dbReference type="Pfam" id="PF13369"/>
    </source>
</evidence>
<dbReference type="STRING" id="41875.K8EA03"/>
<dbReference type="PANTHER" id="PTHR31350:SF21">
    <property type="entry name" value="F-BOX ONLY PROTEIN 21"/>
    <property type="match status" value="1"/>
</dbReference>
<keyword evidence="3" id="KW-1185">Reference proteome</keyword>
<dbReference type="EMBL" id="FO082278">
    <property type="protein sequence ID" value="CCO14489.1"/>
    <property type="molecule type" value="Genomic_DNA"/>
</dbReference>
<dbReference type="RefSeq" id="XP_007515610.1">
    <property type="nucleotide sequence ID" value="XM_007515548.1"/>
</dbReference>
<dbReference type="GeneID" id="19018421"/>
<reference evidence="2 3" key="1">
    <citation type="submission" date="2011-10" db="EMBL/GenBank/DDBJ databases">
        <authorList>
            <person name="Genoscope - CEA"/>
        </authorList>
    </citation>
    <scope>NUCLEOTIDE SEQUENCE [LARGE SCALE GENOMIC DNA]</scope>
    <source>
        <strain evidence="2 3">RCC 1105</strain>
    </source>
</reference>
<dbReference type="OrthoDB" id="28868at2759"/>
<name>K8EA03_9CHLO</name>
<protein>
    <recommendedName>
        <fullName evidence="1">Protein SirB1 N-terminal domain-containing protein</fullName>
    </recommendedName>
</protein>
<organism evidence="2 3">
    <name type="scientific">Bathycoccus prasinos</name>
    <dbReference type="NCBI Taxonomy" id="41875"/>
    <lineage>
        <taxon>Eukaryota</taxon>
        <taxon>Viridiplantae</taxon>
        <taxon>Chlorophyta</taxon>
        <taxon>Mamiellophyceae</taxon>
        <taxon>Mamiellales</taxon>
        <taxon>Bathycoccaceae</taxon>
        <taxon>Bathycoccus</taxon>
    </lineage>
</organism>
<dbReference type="KEGG" id="bpg:Bathy01g06860"/>
<feature type="domain" description="Protein SirB1 N-terminal" evidence="1">
    <location>
        <begin position="68"/>
        <end position="232"/>
    </location>
</feature>
<dbReference type="PANTHER" id="PTHR31350">
    <property type="entry name" value="SI:DKEY-261L7.2"/>
    <property type="match status" value="1"/>
</dbReference>
<dbReference type="AlphaFoldDB" id="K8EA03"/>